<gene>
    <name evidence="3" type="ORF">Lspi_1501</name>
</gene>
<evidence type="ECO:0000256" key="1">
    <source>
        <dbReference type="SAM" id="SignalP"/>
    </source>
</evidence>
<dbReference type="PANTHER" id="PTHR34406:SF1">
    <property type="entry name" value="PROTEIN YCEI"/>
    <property type="match status" value="1"/>
</dbReference>
<keyword evidence="1" id="KW-0732">Signal</keyword>
<feature type="domain" description="Lipid/polyisoprenoid-binding YceI-like" evidence="2">
    <location>
        <begin position="25"/>
        <end position="186"/>
    </location>
</feature>
<comment type="caution">
    <text evidence="3">The sequence shown here is derived from an EMBL/GenBank/DDBJ whole genome shotgun (WGS) entry which is preliminary data.</text>
</comment>
<dbReference type="Proteomes" id="UP000054877">
    <property type="component" value="Unassembled WGS sequence"/>
</dbReference>
<dbReference type="PANTHER" id="PTHR34406">
    <property type="entry name" value="PROTEIN YCEI"/>
    <property type="match status" value="1"/>
</dbReference>
<dbReference type="RefSeq" id="WP_058483424.1">
    <property type="nucleotide sequence ID" value="NZ_CAAAII010000001.1"/>
</dbReference>
<accession>A0A0W0Z4X1</accession>
<organism evidence="3 4">
    <name type="scientific">Legionella spiritensis</name>
    <dbReference type="NCBI Taxonomy" id="452"/>
    <lineage>
        <taxon>Bacteria</taxon>
        <taxon>Pseudomonadati</taxon>
        <taxon>Pseudomonadota</taxon>
        <taxon>Gammaproteobacteria</taxon>
        <taxon>Legionellales</taxon>
        <taxon>Legionellaceae</taxon>
        <taxon>Legionella</taxon>
    </lineage>
</organism>
<dbReference type="EMBL" id="LNYX01000014">
    <property type="protein sequence ID" value="KTD63982.1"/>
    <property type="molecule type" value="Genomic_DNA"/>
</dbReference>
<evidence type="ECO:0000313" key="4">
    <source>
        <dbReference type="Proteomes" id="UP000054877"/>
    </source>
</evidence>
<keyword evidence="4" id="KW-1185">Reference proteome</keyword>
<sequence>MISLRCLLTALLLALPFVAKSAVPEWQIIPEQSTLTFTGTQNDAPVSGQFKTFGGEIFVDPDNYQASKIHIIVDMNSVSASYADLKETLVTSDWFDVKMFPKAEYVASEFKKTGDNQYQAIGTLTIRNKTAPVTLTFTTSQPSRDMGVVEGTTIINRSTFGVGQGDWASTDEIKDPVKVTFKVVAKKK</sequence>
<reference evidence="3 4" key="1">
    <citation type="submission" date="2015-11" db="EMBL/GenBank/DDBJ databases">
        <title>Genomic analysis of 38 Legionella species identifies large and diverse effector repertoires.</title>
        <authorList>
            <person name="Burstein D."/>
            <person name="Amaro F."/>
            <person name="Zusman T."/>
            <person name="Lifshitz Z."/>
            <person name="Cohen O."/>
            <person name="Gilbert J.A."/>
            <person name="Pupko T."/>
            <person name="Shuman H.A."/>
            <person name="Segal G."/>
        </authorList>
    </citation>
    <scope>NUCLEOTIDE SEQUENCE [LARGE SCALE GENOMIC DNA]</scope>
    <source>
        <strain evidence="3 4">Mt.St.Helens-9</strain>
    </source>
</reference>
<dbReference type="STRING" id="452.Lspi_1501"/>
<evidence type="ECO:0000313" key="3">
    <source>
        <dbReference type="EMBL" id="KTD63982.1"/>
    </source>
</evidence>
<feature type="chain" id="PRO_5006918260" evidence="1">
    <location>
        <begin position="22"/>
        <end position="188"/>
    </location>
</feature>
<dbReference type="InterPro" id="IPR036761">
    <property type="entry name" value="TTHA0802/YceI-like_sf"/>
</dbReference>
<dbReference type="SUPFAM" id="SSF101874">
    <property type="entry name" value="YceI-like"/>
    <property type="match status" value="1"/>
</dbReference>
<feature type="signal peptide" evidence="1">
    <location>
        <begin position="1"/>
        <end position="21"/>
    </location>
</feature>
<dbReference type="Pfam" id="PF04264">
    <property type="entry name" value="YceI"/>
    <property type="match status" value="1"/>
</dbReference>
<dbReference type="SMART" id="SM00867">
    <property type="entry name" value="YceI"/>
    <property type="match status" value="1"/>
</dbReference>
<dbReference type="PATRIC" id="fig|452.5.peg.1657"/>
<dbReference type="OrthoDB" id="1247465at2"/>
<proteinExistence type="predicted"/>
<protein>
    <submittedName>
        <fullName evidence="3">Putative YceI-like family protein</fullName>
    </submittedName>
</protein>
<name>A0A0W0Z4X1_LEGSP</name>
<evidence type="ECO:0000259" key="2">
    <source>
        <dbReference type="SMART" id="SM00867"/>
    </source>
</evidence>
<dbReference type="InterPro" id="IPR007372">
    <property type="entry name" value="Lipid/polyisoprenoid-bd_YceI"/>
</dbReference>
<dbReference type="AlphaFoldDB" id="A0A0W0Z4X1"/>
<dbReference type="Gene3D" id="2.40.128.110">
    <property type="entry name" value="Lipid/polyisoprenoid-binding, YceI-like"/>
    <property type="match status" value="1"/>
</dbReference>